<protein>
    <submittedName>
        <fullName evidence="4">Flavin reductase family protein</fullName>
    </submittedName>
</protein>
<dbReference type="InterPro" id="IPR050268">
    <property type="entry name" value="NADH-dep_flavin_reductase"/>
</dbReference>
<reference evidence="4 5" key="2">
    <citation type="journal article" date="2022" name="Arch. Microbiol.">
        <title>Rhodococcus pseudokoreensis sp. nov. isolated from the rhizosphere of young M26 apple rootstocks.</title>
        <authorList>
            <person name="Kampfer P."/>
            <person name="Glaeser S.P."/>
            <person name="Blom J."/>
            <person name="Wolf J."/>
            <person name="Benning S."/>
            <person name="Schloter M."/>
            <person name="Neumann-Schaal M."/>
        </authorList>
    </citation>
    <scope>NUCLEOTIDE SEQUENCE [LARGE SCALE GENOMIC DNA]</scope>
    <source>
        <strain evidence="4 5">R79</strain>
    </source>
</reference>
<accession>A0A974W6M5</accession>
<evidence type="ECO:0000313" key="5">
    <source>
        <dbReference type="Proteomes" id="UP000662986"/>
    </source>
</evidence>
<reference evidence="4 5" key="1">
    <citation type="journal article" date="2021" name="Microbiol. Resour. Announc.">
        <title>Complete Genome Sequences of Two Rhodococcus sp. Strains with Large and Linear Chromosomes, Isolated from Apple Rhizosphere.</title>
        <authorList>
            <person name="Benning S."/>
            <person name="Brugnone N."/>
            <person name="Siani R."/>
            <person name="Kublik S."/>
            <person name="Schloter M."/>
            <person name="Rad V."/>
        </authorList>
    </citation>
    <scope>NUCLEOTIDE SEQUENCE [LARGE SCALE GENOMIC DNA]</scope>
    <source>
        <strain evidence="4 5">R79</strain>
    </source>
</reference>
<dbReference type="PANTHER" id="PTHR30466:SF11">
    <property type="entry name" value="FLAVIN-DEPENDENT MONOOXYGENASE, REDUCTASE SUBUNIT HSAB"/>
    <property type="match status" value="1"/>
</dbReference>
<dbReference type="PANTHER" id="PTHR30466">
    <property type="entry name" value="FLAVIN REDUCTASE"/>
    <property type="match status" value="1"/>
</dbReference>
<dbReference type="InterPro" id="IPR012349">
    <property type="entry name" value="Split_barrel_FMN-bd"/>
</dbReference>
<evidence type="ECO:0000256" key="1">
    <source>
        <dbReference type="ARBA" id="ARBA00008898"/>
    </source>
</evidence>
<dbReference type="InterPro" id="IPR002563">
    <property type="entry name" value="Flavin_Rdtase-like_dom"/>
</dbReference>
<proteinExistence type="inferred from homology"/>
<dbReference type="SUPFAM" id="SSF50475">
    <property type="entry name" value="FMN-binding split barrel"/>
    <property type="match status" value="1"/>
</dbReference>
<gene>
    <name evidence="4" type="ORF">JWS13_27765</name>
</gene>
<comment type="similarity">
    <text evidence="1">Belongs to the non-flavoprotein flavin reductase family.</text>
</comment>
<dbReference type="SMART" id="SM00903">
    <property type="entry name" value="Flavin_Reduct"/>
    <property type="match status" value="1"/>
</dbReference>
<evidence type="ECO:0000259" key="3">
    <source>
        <dbReference type="SMART" id="SM00903"/>
    </source>
</evidence>
<dbReference type="EMBL" id="CP070619">
    <property type="protein sequence ID" value="QSE92160.1"/>
    <property type="molecule type" value="Genomic_DNA"/>
</dbReference>
<keyword evidence="2" id="KW-0560">Oxidoreductase</keyword>
<dbReference type="Pfam" id="PF01613">
    <property type="entry name" value="Flavin_Reduct"/>
    <property type="match status" value="1"/>
</dbReference>
<feature type="domain" description="Flavin reductase like" evidence="3">
    <location>
        <begin position="29"/>
        <end position="171"/>
    </location>
</feature>
<name>A0A974W6M5_9NOCA</name>
<evidence type="ECO:0000313" key="4">
    <source>
        <dbReference type="EMBL" id="QSE92160.1"/>
    </source>
</evidence>
<keyword evidence="5" id="KW-1185">Reference proteome</keyword>
<dbReference type="Proteomes" id="UP000662986">
    <property type="component" value="Chromosome"/>
</dbReference>
<organism evidence="4 5">
    <name type="scientific">Rhodococcus pseudokoreensis</name>
    <dbReference type="NCBI Taxonomy" id="2811421"/>
    <lineage>
        <taxon>Bacteria</taxon>
        <taxon>Bacillati</taxon>
        <taxon>Actinomycetota</taxon>
        <taxon>Actinomycetes</taxon>
        <taxon>Mycobacteriales</taxon>
        <taxon>Nocardiaceae</taxon>
        <taxon>Rhodococcus</taxon>
    </lineage>
</organism>
<dbReference type="Gene3D" id="2.30.110.10">
    <property type="entry name" value="Electron Transport, Fmn-binding Protein, Chain A"/>
    <property type="match status" value="1"/>
</dbReference>
<sequence>MRGRRINHKESTVPALEPIAAGDQIRRAFGHFPSGVTAVCAEIEGEKVGLAASSFTGVSLEPPLVSVCMQHSSTTWPKLRLATRLGLSVLAEWQDAICGRLASKHGDRFAGTDVTVENDGSLFIDGASLWLDCTIYAELPCGDHDIVVLEVHGTGTGEDSPLVFHGSQFRRLAEVEAAL</sequence>
<evidence type="ECO:0000256" key="2">
    <source>
        <dbReference type="ARBA" id="ARBA00023002"/>
    </source>
</evidence>